<sequence length="186" mass="21485">MADIETIDTRNRDVNCLYCLLCLVTLILDLGCSVCVLHRLRKLEKTKIPILTHRLELQRVISVDNNGMCKCICKRIQKKFGTDSAFYEEDAEKYSFATESVTGASESNSGQKDFNAEVVDSDMNHSNREPDSGSDEETYVDYEEETETFYEMEEDETFFDCEEHNINKCKFRESLAAWILNLNLEQ</sequence>
<feature type="compositionally biased region" description="Basic and acidic residues" evidence="1">
    <location>
        <begin position="122"/>
        <end position="131"/>
    </location>
</feature>
<protein>
    <submittedName>
        <fullName evidence="3">Uncharacterized protein</fullName>
    </submittedName>
</protein>
<keyword evidence="2" id="KW-0812">Transmembrane</keyword>
<name>A0ABQ9YZT4_9CRUS</name>
<dbReference type="EMBL" id="JAOYFB010000002">
    <property type="protein sequence ID" value="KAK4006165.1"/>
    <property type="molecule type" value="Genomic_DNA"/>
</dbReference>
<evidence type="ECO:0000313" key="3">
    <source>
        <dbReference type="EMBL" id="KAK4006165.1"/>
    </source>
</evidence>
<keyword evidence="2" id="KW-1133">Transmembrane helix</keyword>
<evidence type="ECO:0000313" key="4">
    <source>
        <dbReference type="Proteomes" id="UP001234178"/>
    </source>
</evidence>
<feature type="region of interest" description="Disordered" evidence="1">
    <location>
        <begin position="119"/>
        <end position="139"/>
    </location>
</feature>
<organism evidence="3 4">
    <name type="scientific">Daphnia magna</name>
    <dbReference type="NCBI Taxonomy" id="35525"/>
    <lineage>
        <taxon>Eukaryota</taxon>
        <taxon>Metazoa</taxon>
        <taxon>Ecdysozoa</taxon>
        <taxon>Arthropoda</taxon>
        <taxon>Crustacea</taxon>
        <taxon>Branchiopoda</taxon>
        <taxon>Diplostraca</taxon>
        <taxon>Cladocera</taxon>
        <taxon>Anomopoda</taxon>
        <taxon>Daphniidae</taxon>
        <taxon>Daphnia</taxon>
    </lineage>
</organism>
<accession>A0ABQ9YZT4</accession>
<evidence type="ECO:0000256" key="1">
    <source>
        <dbReference type="SAM" id="MobiDB-lite"/>
    </source>
</evidence>
<comment type="caution">
    <text evidence="3">The sequence shown here is derived from an EMBL/GenBank/DDBJ whole genome shotgun (WGS) entry which is preliminary data.</text>
</comment>
<proteinExistence type="predicted"/>
<dbReference type="Proteomes" id="UP001234178">
    <property type="component" value="Unassembled WGS sequence"/>
</dbReference>
<keyword evidence="4" id="KW-1185">Reference proteome</keyword>
<reference evidence="3 4" key="1">
    <citation type="journal article" date="2023" name="Nucleic Acids Res.">
        <title>The hologenome of Daphnia magna reveals possible DNA methylation and microbiome-mediated evolution of the host genome.</title>
        <authorList>
            <person name="Chaturvedi A."/>
            <person name="Li X."/>
            <person name="Dhandapani V."/>
            <person name="Marshall H."/>
            <person name="Kissane S."/>
            <person name="Cuenca-Cambronero M."/>
            <person name="Asole G."/>
            <person name="Calvet F."/>
            <person name="Ruiz-Romero M."/>
            <person name="Marangio P."/>
            <person name="Guigo R."/>
            <person name="Rago D."/>
            <person name="Mirbahai L."/>
            <person name="Eastwood N."/>
            <person name="Colbourne J.K."/>
            <person name="Zhou J."/>
            <person name="Mallon E."/>
            <person name="Orsini L."/>
        </authorList>
    </citation>
    <scope>NUCLEOTIDE SEQUENCE [LARGE SCALE GENOMIC DNA]</scope>
    <source>
        <strain evidence="3">LRV0_1</strain>
    </source>
</reference>
<feature type="transmembrane region" description="Helical" evidence="2">
    <location>
        <begin position="17"/>
        <end position="37"/>
    </location>
</feature>
<keyword evidence="2" id="KW-0472">Membrane</keyword>
<evidence type="ECO:0000256" key="2">
    <source>
        <dbReference type="SAM" id="Phobius"/>
    </source>
</evidence>
<gene>
    <name evidence="3" type="ORF">OUZ56_011320</name>
</gene>